<accession>A0A0G4HJ75</accession>
<evidence type="ECO:0000256" key="6">
    <source>
        <dbReference type="SAM" id="Phobius"/>
    </source>
</evidence>
<feature type="compositionally biased region" description="Polar residues" evidence="5">
    <location>
        <begin position="1426"/>
        <end position="1436"/>
    </location>
</feature>
<proteinExistence type="predicted"/>
<evidence type="ECO:0000259" key="7">
    <source>
        <dbReference type="Pfam" id="PF04547"/>
    </source>
</evidence>
<feature type="compositionally biased region" description="Basic and acidic residues" evidence="5">
    <location>
        <begin position="1042"/>
        <end position="1055"/>
    </location>
</feature>
<dbReference type="InterPro" id="IPR007632">
    <property type="entry name" value="Anoctamin"/>
</dbReference>
<feature type="transmembrane region" description="Helical" evidence="6">
    <location>
        <begin position="757"/>
        <end position="780"/>
    </location>
</feature>
<feature type="transmembrane region" description="Helical" evidence="6">
    <location>
        <begin position="836"/>
        <end position="858"/>
    </location>
</feature>
<dbReference type="PANTHER" id="PTHR12308">
    <property type="entry name" value="ANOCTAMIN"/>
    <property type="match status" value="1"/>
</dbReference>
<feature type="transmembrane region" description="Helical" evidence="6">
    <location>
        <begin position="896"/>
        <end position="919"/>
    </location>
</feature>
<keyword evidence="3 6" id="KW-1133">Transmembrane helix</keyword>
<feature type="region of interest" description="Disordered" evidence="5">
    <location>
        <begin position="1324"/>
        <end position="1512"/>
    </location>
</feature>
<feature type="region of interest" description="Disordered" evidence="5">
    <location>
        <begin position="1042"/>
        <end position="1077"/>
    </location>
</feature>
<feature type="region of interest" description="Disordered" evidence="5">
    <location>
        <begin position="364"/>
        <end position="409"/>
    </location>
</feature>
<feature type="transmembrane region" description="Helical" evidence="6">
    <location>
        <begin position="1225"/>
        <end position="1249"/>
    </location>
</feature>
<dbReference type="GO" id="GO:0016020">
    <property type="term" value="C:membrane"/>
    <property type="evidence" value="ECO:0007669"/>
    <property type="project" value="UniProtKB-SubCell"/>
</dbReference>
<feature type="compositionally biased region" description="Basic and acidic residues" evidence="5">
    <location>
        <begin position="1452"/>
        <end position="1463"/>
    </location>
</feature>
<dbReference type="Pfam" id="PF04547">
    <property type="entry name" value="Anoctamin"/>
    <property type="match status" value="1"/>
</dbReference>
<comment type="subcellular location">
    <subcellularLocation>
        <location evidence="1">Membrane</location>
        <topology evidence="1">Multi-pass membrane protein</topology>
    </subcellularLocation>
</comment>
<feature type="compositionally biased region" description="Basic and acidic residues" evidence="5">
    <location>
        <begin position="1492"/>
        <end position="1501"/>
    </location>
</feature>
<keyword evidence="2 6" id="KW-0812">Transmembrane</keyword>
<feature type="compositionally biased region" description="Basic and acidic residues" evidence="5">
    <location>
        <begin position="1582"/>
        <end position="1597"/>
    </location>
</feature>
<feature type="transmembrane region" description="Helical" evidence="6">
    <location>
        <begin position="721"/>
        <end position="745"/>
    </location>
</feature>
<dbReference type="EMBL" id="CDMZ01002878">
    <property type="protein sequence ID" value="CEM44248.1"/>
    <property type="molecule type" value="Genomic_DNA"/>
</dbReference>
<feature type="compositionally biased region" description="Polar residues" evidence="5">
    <location>
        <begin position="1328"/>
        <end position="1351"/>
    </location>
</feature>
<evidence type="ECO:0000256" key="3">
    <source>
        <dbReference type="ARBA" id="ARBA00022989"/>
    </source>
</evidence>
<dbReference type="PhylomeDB" id="A0A0G4HJ75"/>
<reference evidence="8" key="1">
    <citation type="submission" date="2014-11" db="EMBL/GenBank/DDBJ databases">
        <authorList>
            <person name="Otto D Thomas"/>
            <person name="Naeem Raeece"/>
        </authorList>
    </citation>
    <scope>NUCLEOTIDE SEQUENCE</scope>
</reference>
<dbReference type="GO" id="GO:0005254">
    <property type="term" value="F:chloride channel activity"/>
    <property type="evidence" value="ECO:0007669"/>
    <property type="project" value="TreeGrafter"/>
</dbReference>
<feature type="domain" description="Anoctamin transmembrane" evidence="7">
    <location>
        <begin position="711"/>
        <end position="1280"/>
    </location>
</feature>
<feature type="compositionally biased region" description="Polar residues" evidence="5">
    <location>
        <begin position="398"/>
        <end position="409"/>
    </location>
</feature>
<dbReference type="PANTHER" id="PTHR12308:SF73">
    <property type="entry name" value="ANOCTAMIN"/>
    <property type="match status" value="1"/>
</dbReference>
<evidence type="ECO:0000313" key="8">
    <source>
        <dbReference type="EMBL" id="CEM44248.1"/>
    </source>
</evidence>
<evidence type="ECO:0000256" key="4">
    <source>
        <dbReference type="ARBA" id="ARBA00023136"/>
    </source>
</evidence>
<feature type="transmembrane region" description="Helical" evidence="6">
    <location>
        <begin position="1167"/>
        <end position="1192"/>
    </location>
</feature>
<protein>
    <recommendedName>
        <fullName evidence="7">Anoctamin transmembrane domain-containing protein</fullName>
    </recommendedName>
</protein>
<keyword evidence="4 6" id="KW-0472">Membrane</keyword>
<gene>
    <name evidence="8" type="ORF">Cvel_28168</name>
</gene>
<sequence length="1692" mass="187143">MRRDGTDVPPVLESERDLKACFMGCYDVNDYASPVAPTAESPLHGWQYVLVLKNGAATDEETAKGKDKKSIDLRRAVHLFNDCFGGEEVVVNGRSEQEARFEVEKQAFIAAFSALPEVIRKRDTETAEHRHTLASQRRQAAAEELRCGYVENREAKQEERAHTSEQLLDLYFAKGGQSRVPVSIHTPSLSKKLFSGTPFPFQMDSAPCDGFLFNRNRNFLDLMQRVILTKLVLHCQLEVKILTPKEHGGDTNHLYVLIRSDEGDIRREAARGCFDYALNPLLTDPLALEPVSEDFIPLHEAYMELFERRPDLMDSEVIGLLRQTGAKLAEMPETMLKKHPSLSSLLEWFRETGFKMIEDLEGEAEETLGSSNGNERGEEEVEGASQAAAEDLEAGGVRSSSSLPPQRTLTPGAHALFVSRVETLLEVSRERFSRGGSVEDAKKVSKVLVREVLKVPDRWVQTYARRRLVPPLKSGKGVLGNLQEKVDARMMKVLPAFKDYLRLRMSSPTLDTQSLMRIANTDRRGEERLQSLWHLLDFREPPPMYTRFSFDPSLELLWQKHTVRRPQEEGGEFKSIGPPASVLKTLHSLISRQIRCHHLIREGIAVAFFPLDSSDKFADPRLLAAASFDGRLRAIEARHKRAVLEWTREAAEMLRLSDTMGDTLCDIPDKPKKPSAHAVKREWKKMPVALWYARFCVLLRSLKPDMPADSVRAYFGEKVGFYFALLGFITLMMVPVAVVGIPTFITQQAVRDRDEHLRMGMDSLFSFLMVLWMSLLVYGWETKEWVLKERWGMQRLKERRGGSNVRPGFRGDSKRSPVDDSETEVFFPTWVQASRVAVGVGVIAVFVSASASISYGLAVVRTRWVREVDEAAEDYVRGEAGPPAETVSFFSIKSQAILFTSFLNILINMVFSMVVRNIVTARLAEWCNLKTQSAHDKLLFVSSFAVDFVVGFFPFFYTAFLKPFLEGCIEKPPSEPFFGGRSRLVTPAQGPSCAEELQVQLASSYVIKIGLNALELGMPAIMPAVMLQVKKRIEWVKKKVQRGEKGKETATKEAAEVQAAKRVPDESRDGTVHDPHLREAGGALGIATAAPTERGDIESAVLPAVSSSPPGISLRDPTVGASIKKKEGAGAASSVGSLATGLMRKGEYASLSGSLDGLFEDFNEVTVMLCFICLFAVAFPIAPLLGLVFFVLESKVDAVKLFHLLRRPTPQESDGIGPWLPLYKVLLALTAGMQAALLAYVFHSLDFMFPHVAGLKEGAGLNDQPVYRHAAFAFAFLFFLLTIWVVAASMAGLRKHALHGTARLRVQARIAKLSGEGLRCQKEGVALPSSSLPAGQEGETTNTRSVQTSDTPDLPPRADPRVSSSFAESEKVPKGQQAKSAPSTPKDPKSHLGNPGGRATRSFSSSSKLQLSVYGHKSGDLPTRLPSRSHSLQQPSEAGLDSEPQLPGDHSAAQREEGPRGQIEEGSGPRQLEQFYEKKTSEPLHQQMTPVADEHERHADSRPVSGSFCRQPLPSRNLDHASCGSCAVDRLAELRVLHARQVLENHEKETEPKHAGPVTAPYSRTGDSSTFSHVAGKGRPGPRGEARQLPDLPREDIACQTGSHAGPPSHPTRDLEAESRAQGSQRDSLAPAGKGSCVVDRLHELKVIHARRDQARGIRRAEHTEVLNLIADKGFCRLPHASTGQRADALPM</sequence>
<evidence type="ECO:0000256" key="5">
    <source>
        <dbReference type="SAM" id="MobiDB-lite"/>
    </source>
</evidence>
<feature type="compositionally biased region" description="Basic and acidic residues" evidence="5">
    <location>
        <begin position="1544"/>
        <end position="1554"/>
    </location>
</feature>
<feature type="transmembrane region" description="Helical" evidence="6">
    <location>
        <begin position="1270"/>
        <end position="1293"/>
    </location>
</feature>
<feature type="compositionally biased region" description="Basic and acidic residues" evidence="5">
    <location>
        <begin position="1062"/>
        <end position="1077"/>
    </location>
</feature>
<dbReference type="VEuPathDB" id="CryptoDB:Cvel_28168"/>
<dbReference type="InterPro" id="IPR049452">
    <property type="entry name" value="Anoctamin_TM"/>
</dbReference>
<organism evidence="8">
    <name type="scientific">Chromera velia CCMP2878</name>
    <dbReference type="NCBI Taxonomy" id="1169474"/>
    <lineage>
        <taxon>Eukaryota</taxon>
        <taxon>Sar</taxon>
        <taxon>Alveolata</taxon>
        <taxon>Colpodellida</taxon>
        <taxon>Chromeraceae</taxon>
        <taxon>Chromera</taxon>
    </lineage>
</organism>
<name>A0A0G4HJ75_9ALVE</name>
<evidence type="ECO:0000256" key="1">
    <source>
        <dbReference type="ARBA" id="ARBA00004141"/>
    </source>
</evidence>
<evidence type="ECO:0000256" key="2">
    <source>
        <dbReference type="ARBA" id="ARBA00022692"/>
    </source>
</evidence>
<feature type="region of interest" description="Disordered" evidence="5">
    <location>
        <begin position="1544"/>
        <end position="1635"/>
    </location>
</feature>
<feature type="transmembrane region" description="Helical" evidence="6">
    <location>
        <begin position="939"/>
        <end position="961"/>
    </location>
</feature>